<comment type="caution">
    <text evidence="1">The sequence shown here is derived from an EMBL/GenBank/DDBJ whole genome shotgun (WGS) entry which is preliminary data.</text>
</comment>
<reference evidence="1" key="1">
    <citation type="submission" date="2020-05" db="EMBL/GenBank/DDBJ databases">
        <title>Large-scale comparative analyses of tick genomes elucidate their genetic diversity and vector capacities.</title>
        <authorList>
            <person name="Jia N."/>
            <person name="Wang J."/>
            <person name="Shi W."/>
            <person name="Du L."/>
            <person name="Sun Y."/>
            <person name="Zhan W."/>
            <person name="Jiang J."/>
            <person name="Wang Q."/>
            <person name="Zhang B."/>
            <person name="Ji P."/>
            <person name="Sakyi L.B."/>
            <person name="Cui X."/>
            <person name="Yuan T."/>
            <person name="Jiang B."/>
            <person name="Yang W."/>
            <person name="Lam T.T.-Y."/>
            <person name="Chang Q."/>
            <person name="Ding S."/>
            <person name="Wang X."/>
            <person name="Zhu J."/>
            <person name="Ruan X."/>
            <person name="Zhao L."/>
            <person name="Wei J."/>
            <person name="Que T."/>
            <person name="Du C."/>
            <person name="Cheng J."/>
            <person name="Dai P."/>
            <person name="Han X."/>
            <person name="Huang E."/>
            <person name="Gao Y."/>
            <person name="Liu J."/>
            <person name="Shao H."/>
            <person name="Ye R."/>
            <person name="Li L."/>
            <person name="Wei W."/>
            <person name="Wang X."/>
            <person name="Wang C."/>
            <person name="Yang T."/>
            <person name="Huo Q."/>
            <person name="Li W."/>
            <person name="Guo W."/>
            <person name="Chen H."/>
            <person name="Zhou L."/>
            <person name="Ni X."/>
            <person name="Tian J."/>
            <person name="Zhou Y."/>
            <person name="Sheng Y."/>
            <person name="Liu T."/>
            <person name="Pan Y."/>
            <person name="Xia L."/>
            <person name="Li J."/>
            <person name="Zhao F."/>
            <person name="Cao W."/>
        </authorList>
    </citation>
    <scope>NUCLEOTIDE SEQUENCE</scope>
    <source>
        <strain evidence="1">Hyas-2018</strain>
    </source>
</reference>
<organism evidence="1 2">
    <name type="scientific">Hyalomma asiaticum</name>
    <name type="common">Tick</name>
    <dbReference type="NCBI Taxonomy" id="266040"/>
    <lineage>
        <taxon>Eukaryota</taxon>
        <taxon>Metazoa</taxon>
        <taxon>Ecdysozoa</taxon>
        <taxon>Arthropoda</taxon>
        <taxon>Chelicerata</taxon>
        <taxon>Arachnida</taxon>
        <taxon>Acari</taxon>
        <taxon>Parasitiformes</taxon>
        <taxon>Ixodida</taxon>
        <taxon>Ixodoidea</taxon>
        <taxon>Ixodidae</taxon>
        <taxon>Hyalomminae</taxon>
        <taxon>Hyalomma</taxon>
    </lineage>
</organism>
<dbReference type="EMBL" id="CM023481">
    <property type="protein sequence ID" value="KAH6946180.1"/>
    <property type="molecule type" value="Genomic_DNA"/>
</dbReference>
<protein>
    <submittedName>
        <fullName evidence="1">Uncharacterized protein</fullName>
    </submittedName>
</protein>
<dbReference type="Proteomes" id="UP000821845">
    <property type="component" value="Chromosome 1"/>
</dbReference>
<sequence>MIVVGDFNAPHPSRGHSTIKPSGSNLPHARDDQSLTLVTRHRFPTRLGTSTRRDTTPDLTLLQNVANYMWTNTQENLGSDDFVIRTEIPVTTAAPRSFTLTDWDTFCKSSKEDMNTNVHPQHNVVGRQARALAILDRTYTDREATAFVHAAQYGITSTFTIAVVDGNGTLRSFASVKTTTSAKTEKITTAIAMADPAFTLVLTDSGASIRAYESVNDDDVLVNMESLDMRLKQTETAHIS</sequence>
<proteinExistence type="predicted"/>
<evidence type="ECO:0000313" key="2">
    <source>
        <dbReference type="Proteomes" id="UP000821845"/>
    </source>
</evidence>
<name>A0ACB7TGX1_HYAAI</name>
<accession>A0ACB7TGX1</accession>
<evidence type="ECO:0000313" key="1">
    <source>
        <dbReference type="EMBL" id="KAH6946180.1"/>
    </source>
</evidence>
<keyword evidence="2" id="KW-1185">Reference proteome</keyword>
<gene>
    <name evidence="1" type="ORF">HPB50_012021</name>
</gene>